<feature type="transmembrane region" description="Helical" evidence="1">
    <location>
        <begin position="47"/>
        <end position="69"/>
    </location>
</feature>
<dbReference type="EMBL" id="RAXU01000015">
    <property type="protein sequence ID" value="RKG32390.1"/>
    <property type="molecule type" value="Genomic_DNA"/>
</dbReference>
<protein>
    <recommendedName>
        <fullName evidence="4">ABC transporter permease</fullName>
    </recommendedName>
</protein>
<gene>
    <name evidence="2" type="ORF">D7V21_12045</name>
</gene>
<keyword evidence="1" id="KW-0472">Membrane</keyword>
<organism evidence="2 3">
    <name type="scientific">Acinetobacter guerrae</name>
    <dbReference type="NCBI Taxonomy" id="1843371"/>
    <lineage>
        <taxon>Bacteria</taxon>
        <taxon>Pseudomonadati</taxon>
        <taxon>Pseudomonadota</taxon>
        <taxon>Gammaproteobacteria</taxon>
        <taxon>Moraxellales</taxon>
        <taxon>Moraxellaceae</taxon>
        <taxon>Acinetobacter</taxon>
    </lineage>
</organism>
<accession>A0A3A8ENR5</accession>
<keyword evidence="1" id="KW-1133">Transmembrane helix</keyword>
<dbReference type="Proteomes" id="UP000269001">
    <property type="component" value="Unassembled WGS sequence"/>
</dbReference>
<proteinExistence type="predicted"/>
<keyword evidence="3" id="KW-1185">Reference proteome</keyword>
<feature type="transmembrane region" description="Helical" evidence="1">
    <location>
        <begin position="21"/>
        <end position="41"/>
    </location>
</feature>
<dbReference type="AlphaFoldDB" id="A0A3A8ENR5"/>
<evidence type="ECO:0000313" key="2">
    <source>
        <dbReference type="EMBL" id="RKG32390.1"/>
    </source>
</evidence>
<reference evidence="2 3" key="1">
    <citation type="submission" date="2018-09" db="EMBL/GenBank/DDBJ databases">
        <title>The draft genome of Acinetobacter spp. strains.</title>
        <authorList>
            <person name="Qin J."/>
            <person name="Feng Y."/>
            <person name="Zong Z."/>
        </authorList>
    </citation>
    <scope>NUCLEOTIDE SEQUENCE [LARGE SCALE GENOMIC DNA]</scope>
    <source>
        <strain evidence="2 3">WCHAc060096</strain>
    </source>
</reference>
<feature type="transmembrane region" description="Helical" evidence="1">
    <location>
        <begin position="90"/>
        <end position="110"/>
    </location>
</feature>
<comment type="caution">
    <text evidence="2">The sequence shown here is derived from an EMBL/GenBank/DDBJ whole genome shotgun (WGS) entry which is preliminary data.</text>
</comment>
<evidence type="ECO:0008006" key="4">
    <source>
        <dbReference type="Google" id="ProtNLM"/>
    </source>
</evidence>
<keyword evidence="1" id="KW-0812">Transmembrane</keyword>
<name>A0A3A8ENR5_9GAMM</name>
<evidence type="ECO:0000313" key="3">
    <source>
        <dbReference type="Proteomes" id="UP000269001"/>
    </source>
</evidence>
<sequence length="112" mass="12605">MKALFFLDEIHQFHWSMLKSILLILSLLPLSQGILAIWQMSDATSQIMVGFIALSLFSAILILSFYSALKATVLKVVVEEQISNFEQTVVSIYRYVPMLSLAVMVSYLTATL</sequence>
<evidence type="ECO:0000256" key="1">
    <source>
        <dbReference type="SAM" id="Phobius"/>
    </source>
</evidence>
<dbReference type="RefSeq" id="WP_120370717.1">
    <property type="nucleotide sequence ID" value="NZ_RAXU01000015.1"/>
</dbReference>